<dbReference type="EMBL" id="CH477293">
    <property type="protein sequence ID" value="EAT44486.1"/>
    <property type="molecule type" value="Genomic_DNA"/>
</dbReference>
<dbReference type="PhylomeDB" id="Q17DL3"/>
<protein>
    <submittedName>
        <fullName evidence="1">AAEL004144-PA</fullName>
    </submittedName>
</protein>
<name>Q17DL3_AEDAE</name>
<dbReference type="AlphaFoldDB" id="Q17DL3"/>
<reference evidence="1" key="3">
    <citation type="submission" date="2012-09" db="EMBL/GenBank/DDBJ databases">
        <authorList>
            <consortium name="VectorBase"/>
        </authorList>
    </citation>
    <scope>NUCLEOTIDE SEQUENCE</scope>
    <source>
        <strain evidence="1">Liverpool</strain>
    </source>
</reference>
<dbReference type="PaxDb" id="7159-AAEL004144-PA"/>
<sequence length="130" mass="14302">MANEAGESSGAVKFEAGGVVPVVRAGMFGQIEQYVVGENFEEYINRLEMFFLVNDTQDNRKVPVLVTVAGPSLYTIATRLCAPEDPRTKSYADLVKLLKEHLGPTTNVVAERYKFRSVSSFRPKASPISS</sequence>
<organism evidence="1 2">
    <name type="scientific">Aedes aegypti</name>
    <name type="common">Yellowfever mosquito</name>
    <name type="synonym">Culex aegypti</name>
    <dbReference type="NCBI Taxonomy" id="7159"/>
    <lineage>
        <taxon>Eukaryota</taxon>
        <taxon>Metazoa</taxon>
        <taxon>Ecdysozoa</taxon>
        <taxon>Arthropoda</taxon>
        <taxon>Hexapoda</taxon>
        <taxon>Insecta</taxon>
        <taxon>Pterygota</taxon>
        <taxon>Neoptera</taxon>
        <taxon>Endopterygota</taxon>
        <taxon>Diptera</taxon>
        <taxon>Nematocera</taxon>
        <taxon>Culicoidea</taxon>
        <taxon>Culicidae</taxon>
        <taxon>Culicinae</taxon>
        <taxon>Aedini</taxon>
        <taxon>Aedes</taxon>
        <taxon>Stegomyia</taxon>
    </lineage>
</organism>
<dbReference type="eggNOG" id="ENOG502T1R9">
    <property type="taxonomic scope" value="Eukaryota"/>
</dbReference>
<dbReference type="HOGENOM" id="CLU_159511_0_0_1"/>
<gene>
    <name evidence="1" type="ORF">AaeL_AAEL004144</name>
</gene>
<dbReference type="Proteomes" id="UP000682892">
    <property type="component" value="Unassembled WGS sequence"/>
</dbReference>
<accession>Q17DL3</accession>
<evidence type="ECO:0000313" key="2">
    <source>
        <dbReference type="Proteomes" id="UP000682892"/>
    </source>
</evidence>
<reference evidence="1" key="2">
    <citation type="journal article" date="2007" name="Science">
        <title>Genome sequence of Aedes aegypti, a major arbovirus vector.</title>
        <authorList>
            <person name="Nene V."/>
            <person name="Wortman J.R."/>
            <person name="Lawson D."/>
            <person name="Haas B."/>
            <person name="Kodira C."/>
            <person name="Tu Z.J."/>
            <person name="Loftus B."/>
            <person name="Xi Z."/>
            <person name="Megy K."/>
            <person name="Grabherr M."/>
            <person name="Ren Q."/>
            <person name="Zdobnov E.M."/>
            <person name="Lobo N.F."/>
            <person name="Campbell K.S."/>
            <person name="Brown S.E."/>
            <person name="Bonaldo M.F."/>
            <person name="Zhu J."/>
            <person name="Sinkins S.P."/>
            <person name="Hogenkamp D.G."/>
            <person name="Amedeo P."/>
            <person name="Arensburger P."/>
            <person name="Atkinson P.W."/>
            <person name="Bidwell S."/>
            <person name="Biedler J."/>
            <person name="Birney E."/>
            <person name="Bruggner R.V."/>
            <person name="Costas J."/>
            <person name="Coy M.R."/>
            <person name="Crabtree J."/>
            <person name="Crawford M."/>
            <person name="Debruyn B."/>
            <person name="Decaprio D."/>
            <person name="Eiglmeier K."/>
            <person name="Eisenstadt E."/>
            <person name="El-Dorry H."/>
            <person name="Gelbart W.M."/>
            <person name="Gomes S.L."/>
            <person name="Hammond M."/>
            <person name="Hannick L.I."/>
            <person name="Hogan J.R."/>
            <person name="Holmes M.H."/>
            <person name="Jaffe D."/>
            <person name="Johnston J.S."/>
            <person name="Kennedy R.C."/>
            <person name="Koo H."/>
            <person name="Kravitz S."/>
            <person name="Kriventseva E.V."/>
            <person name="Kulp D."/>
            <person name="Labutti K."/>
            <person name="Lee E."/>
            <person name="Li S."/>
            <person name="Lovin D.D."/>
            <person name="Mao C."/>
            <person name="Mauceli E."/>
            <person name="Menck C.F."/>
            <person name="Miller J.R."/>
            <person name="Montgomery P."/>
            <person name="Mori A."/>
            <person name="Nascimento A.L."/>
            <person name="Naveira H.F."/>
            <person name="Nusbaum C."/>
            <person name="O'leary S."/>
            <person name="Orvis J."/>
            <person name="Pertea M."/>
            <person name="Quesneville H."/>
            <person name="Reidenbach K.R."/>
            <person name="Rogers Y.H."/>
            <person name="Roth C.W."/>
            <person name="Schneider J.R."/>
            <person name="Schatz M."/>
            <person name="Shumway M."/>
            <person name="Stanke M."/>
            <person name="Stinson E.O."/>
            <person name="Tubio J.M."/>
            <person name="Vanzee J.P."/>
            <person name="Verjovski-Almeida S."/>
            <person name="Werner D."/>
            <person name="White O."/>
            <person name="Wyder S."/>
            <person name="Zeng Q."/>
            <person name="Zhao Q."/>
            <person name="Zhao Y."/>
            <person name="Hill C.A."/>
            <person name="Raikhel A.S."/>
            <person name="Soares M.B."/>
            <person name="Knudson D.L."/>
            <person name="Lee N.H."/>
            <person name="Galagan J."/>
            <person name="Salzberg S.L."/>
            <person name="Paulsen I.T."/>
            <person name="Dimopoulos G."/>
            <person name="Collins F.H."/>
            <person name="Birren B."/>
            <person name="Fraser-Liggett C.M."/>
            <person name="Severson D.W."/>
        </authorList>
    </citation>
    <scope>NUCLEOTIDE SEQUENCE [LARGE SCALE GENOMIC DNA]</scope>
    <source>
        <strain evidence="1">Liverpool</strain>
    </source>
</reference>
<proteinExistence type="predicted"/>
<evidence type="ECO:0000313" key="1">
    <source>
        <dbReference type="EMBL" id="EAT44486.1"/>
    </source>
</evidence>
<reference evidence="1" key="1">
    <citation type="submission" date="2005-10" db="EMBL/GenBank/DDBJ databases">
        <authorList>
            <person name="Loftus B.J."/>
            <person name="Nene V.M."/>
            <person name="Hannick L.I."/>
            <person name="Bidwell S."/>
            <person name="Haas B."/>
            <person name="Amedeo P."/>
            <person name="Orvis J."/>
            <person name="Wortman J.R."/>
            <person name="White O.R."/>
            <person name="Salzberg S."/>
            <person name="Shumway M."/>
            <person name="Koo H."/>
            <person name="Zhao Y."/>
            <person name="Holmes M."/>
            <person name="Miller J."/>
            <person name="Schatz M."/>
            <person name="Pop M."/>
            <person name="Pai G."/>
            <person name="Utterback T."/>
            <person name="Rogers Y.-H."/>
            <person name="Kravitz S."/>
            <person name="Fraser C.M."/>
        </authorList>
    </citation>
    <scope>NUCLEOTIDE SEQUENCE</scope>
    <source>
        <strain evidence="1">Liverpool</strain>
    </source>
</reference>